<comment type="similarity">
    <text evidence="1">Belongs to the CapA family.</text>
</comment>
<organism evidence="3 4">
    <name type="scientific">Bisbaumannia pacifica</name>
    <dbReference type="NCBI Taxonomy" id="77098"/>
    <lineage>
        <taxon>Bacteria</taxon>
        <taxon>Pseudomonadati</taxon>
        <taxon>Pseudomonadota</taxon>
        <taxon>Gammaproteobacteria</taxon>
        <taxon>Oceanospirillales</taxon>
        <taxon>Halomonadaceae</taxon>
        <taxon>Bisbaumannia</taxon>
    </lineage>
</organism>
<protein>
    <submittedName>
        <fullName evidence="3">Capsule biosynthesis protein</fullName>
    </submittedName>
</protein>
<dbReference type="OrthoDB" id="9810718at2"/>
<evidence type="ECO:0000256" key="1">
    <source>
        <dbReference type="ARBA" id="ARBA00005662"/>
    </source>
</evidence>
<proteinExistence type="inferred from homology"/>
<dbReference type="SMART" id="SM00854">
    <property type="entry name" value="PGA_cap"/>
    <property type="match status" value="1"/>
</dbReference>
<dbReference type="AlphaFoldDB" id="A0A510XAV3"/>
<reference evidence="3 4" key="1">
    <citation type="submission" date="2019-07" db="EMBL/GenBank/DDBJ databases">
        <title>Whole genome shotgun sequence of Halomonas pacifica NBRC 102220.</title>
        <authorList>
            <person name="Hosoyama A."/>
            <person name="Uohara A."/>
            <person name="Ohji S."/>
            <person name="Ichikawa N."/>
        </authorList>
    </citation>
    <scope>NUCLEOTIDE SEQUENCE [LARGE SCALE GENOMIC DNA]</scope>
    <source>
        <strain evidence="3 4">NBRC 102220</strain>
    </source>
</reference>
<feature type="domain" description="Capsule synthesis protein CapA" evidence="2">
    <location>
        <begin position="10"/>
        <end position="285"/>
    </location>
</feature>
<dbReference type="PANTHER" id="PTHR33393">
    <property type="entry name" value="POLYGLUTAMINE SYNTHESIS ACCESSORY PROTEIN RV0574C-RELATED"/>
    <property type="match status" value="1"/>
</dbReference>
<accession>A0A510XAV3</accession>
<name>A0A510XAV3_9GAMM</name>
<sequence>MPAETDASLTLTLAGDVMLGRGIDQVLPHPGDPRLHEPWVQDARDYVRLAERANGPMPAAIGAAYPWGDGLSELRGASLRLINLETAITAKGRPWPGKGIHYRMHPANLGCLTAAGIDACALANNHVLDWSQEGLTATLASLDKAGIAHAGAGEDAAAASRPAVLPLPHGGRLLVWSLGLADSGIPMEWRASHTRSGVNLITAEDEAMARAIAATKRPGDLVVASLHWGGNWGYAVPAEHRRLAHRLIDAGADLIHGHSSHHPKGLERYRGRPILYGCGDLINDYEGIHGHDAYFPALAMLVGGRWHSGLGVWRELWLTPLRRRRFTLVHASREEADWLAKTLNRHAPDACPPLSRDEDNRLRWDPS</sequence>
<dbReference type="Proteomes" id="UP000321275">
    <property type="component" value="Unassembled WGS sequence"/>
</dbReference>
<keyword evidence="4" id="KW-1185">Reference proteome</keyword>
<evidence type="ECO:0000259" key="2">
    <source>
        <dbReference type="SMART" id="SM00854"/>
    </source>
</evidence>
<dbReference type="Gene3D" id="3.60.21.10">
    <property type="match status" value="1"/>
</dbReference>
<comment type="caution">
    <text evidence="3">The sequence shown here is derived from an EMBL/GenBank/DDBJ whole genome shotgun (WGS) entry which is preliminary data.</text>
</comment>
<dbReference type="InterPro" id="IPR052169">
    <property type="entry name" value="CW_Biosynth-Accessory"/>
</dbReference>
<gene>
    <name evidence="3" type="ORF">HPA02_28370</name>
</gene>
<dbReference type="Pfam" id="PF09587">
    <property type="entry name" value="PGA_cap"/>
    <property type="match status" value="1"/>
</dbReference>
<evidence type="ECO:0000313" key="3">
    <source>
        <dbReference type="EMBL" id="GEK48554.1"/>
    </source>
</evidence>
<evidence type="ECO:0000313" key="4">
    <source>
        <dbReference type="Proteomes" id="UP000321275"/>
    </source>
</evidence>
<dbReference type="InterPro" id="IPR029052">
    <property type="entry name" value="Metallo-depent_PP-like"/>
</dbReference>
<dbReference type="RefSeq" id="WP_146803887.1">
    <property type="nucleotide sequence ID" value="NZ_BJUK01000040.1"/>
</dbReference>
<dbReference type="InterPro" id="IPR019079">
    <property type="entry name" value="Capsule_synth_CapA"/>
</dbReference>
<dbReference type="SUPFAM" id="SSF56300">
    <property type="entry name" value="Metallo-dependent phosphatases"/>
    <property type="match status" value="1"/>
</dbReference>
<dbReference type="CDD" id="cd07381">
    <property type="entry name" value="MPP_CapA"/>
    <property type="match status" value="1"/>
</dbReference>
<dbReference type="EMBL" id="BJUK01000040">
    <property type="protein sequence ID" value="GEK48554.1"/>
    <property type="molecule type" value="Genomic_DNA"/>
</dbReference>
<dbReference type="PANTHER" id="PTHR33393:SF11">
    <property type="entry name" value="POLYGLUTAMINE SYNTHESIS ACCESSORY PROTEIN RV0574C-RELATED"/>
    <property type="match status" value="1"/>
</dbReference>